<keyword evidence="5 6" id="KW-0949">S-adenosyl-L-methionine</keyword>
<feature type="binding site" evidence="6">
    <location>
        <position position="79"/>
    </location>
    <ligand>
        <name>S-adenosyl-L-methionine</name>
        <dbReference type="ChEBI" id="CHEBI:59789"/>
    </ligand>
</feature>
<dbReference type="HAMAP" id="MF_01007">
    <property type="entry name" value="16SrRNA_methyltr_H"/>
    <property type="match status" value="1"/>
</dbReference>
<evidence type="ECO:0000313" key="8">
    <source>
        <dbReference type="Proteomes" id="UP000178264"/>
    </source>
</evidence>
<dbReference type="PANTHER" id="PTHR11265:SF0">
    <property type="entry name" value="12S RRNA N4-METHYLCYTIDINE METHYLTRANSFERASE"/>
    <property type="match status" value="1"/>
</dbReference>
<protein>
    <recommendedName>
        <fullName evidence="6">Ribosomal RNA small subunit methyltransferase H</fullName>
        <ecNumber evidence="6">2.1.1.199</ecNumber>
    </recommendedName>
    <alternativeName>
        <fullName evidence="6">16S rRNA m(4)C1402 methyltransferase</fullName>
    </alternativeName>
    <alternativeName>
        <fullName evidence="6">rRNA (cytosine-N(4)-)-methyltransferase RsmH</fullName>
    </alternativeName>
</protein>
<organism evidence="7 8">
    <name type="scientific">Candidatus Uhrbacteria bacterium RIFCSPLOWO2_02_FULL_49_11</name>
    <dbReference type="NCBI Taxonomy" id="1802409"/>
    <lineage>
        <taxon>Bacteria</taxon>
        <taxon>Candidatus Uhriibacteriota</taxon>
    </lineage>
</organism>
<dbReference type="InterPro" id="IPR029063">
    <property type="entry name" value="SAM-dependent_MTases_sf"/>
</dbReference>
<feature type="binding site" evidence="6">
    <location>
        <begin position="32"/>
        <end position="34"/>
    </location>
    <ligand>
        <name>S-adenosyl-L-methionine</name>
        <dbReference type="ChEBI" id="CHEBI:59789"/>
    </ligand>
</feature>
<comment type="catalytic activity">
    <reaction evidence="6">
        <text>cytidine(1402) in 16S rRNA + S-adenosyl-L-methionine = N(4)-methylcytidine(1402) in 16S rRNA + S-adenosyl-L-homocysteine + H(+)</text>
        <dbReference type="Rhea" id="RHEA:42928"/>
        <dbReference type="Rhea" id="RHEA-COMP:10286"/>
        <dbReference type="Rhea" id="RHEA-COMP:10287"/>
        <dbReference type="ChEBI" id="CHEBI:15378"/>
        <dbReference type="ChEBI" id="CHEBI:57856"/>
        <dbReference type="ChEBI" id="CHEBI:59789"/>
        <dbReference type="ChEBI" id="CHEBI:74506"/>
        <dbReference type="ChEBI" id="CHEBI:82748"/>
        <dbReference type="EC" id="2.1.1.199"/>
    </reaction>
</comment>
<dbReference type="GO" id="GO:0070475">
    <property type="term" value="P:rRNA base methylation"/>
    <property type="evidence" value="ECO:0007669"/>
    <property type="project" value="UniProtKB-UniRule"/>
</dbReference>
<dbReference type="PANTHER" id="PTHR11265">
    <property type="entry name" value="S-ADENOSYL-METHYLTRANSFERASE MRAW"/>
    <property type="match status" value="1"/>
</dbReference>
<evidence type="ECO:0000256" key="6">
    <source>
        <dbReference type="HAMAP-Rule" id="MF_01007"/>
    </source>
</evidence>
<dbReference type="SUPFAM" id="SSF53335">
    <property type="entry name" value="S-adenosyl-L-methionine-dependent methyltransferases"/>
    <property type="match status" value="1"/>
</dbReference>
<dbReference type="GO" id="GO:0005737">
    <property type="term" value="C:cytoplasm"/>
    <property type="evidence" value="ECO:0007669"/>
    <property type="project" value="UniProtKB-SubCell"/>
</dbReference>
<dbReference type="AlphaFoldDB" id="A0A1F7VEF3"/>
<dbReference type="GO" id="GO:0071424">
    <property type="term" value="F:rRNA (cytosine-N4-)-methyltransferase activity"/>
    <property type="evidence" value="ECO:0007669"/>
    <property type="project" value="UniProtKB-UniRule"/>
</dbReference>
<dbReference type="SUPFAM" id="SSF81799">
    <property type="entry name" value="Putative methyltransferase TM0872, insert domain"/>
    <property type="match status" value="1"/>
</dbReference>
<dbReference type="PIRSF" id="PIRSF004486">
    <property type="entry name" value="MraW"/>
    <property type="match status" value="1"/>
</dbReference>
<comment type="caution">
    <text evidence="7">The sequence shown here is derived from an EMBL/GenBank/DDBJ whole genome shotgun (WGS) entry which is preliminary data.</text>
</comment>
<comment type="subcellular location">
    <subcellularLocation>
        <location evidence="6">Cytoplasm</location>
    </subcellularLocation>
</comment>
<dbReference type="EC" id="2.1.1.199" evidence="6"/>
<dbReference type="Gene3D" id="1.10.150.170">
    <property type="entry name" value="Putative methyltransferase TM0872, insert domain"/>
    <property type="match status" value="1"/>
</dbReference>
<keyword evidence="6" id="KW-0963">Cytoplasm</keyword>
<evidence type="ECO:0000256" key="1">
    <source>
        <dbReference type="ARBA" id="ARBA00010396"/>
    </source>
</evidence>
<dbReference type="Proteomes" id="UP000178264">
    <property type="component" value="Unassembled WGS sequence"/>
</dbReference>
<dbReference type="InterPro" id="IPR023397">
    <property type="entry name" value="SAM-dep_MeTrfase_MraW_recog"/>
</dbReference>
<evidence type="ECO:0000313" key="7">
    <source>
        <dbReference type="EMBL" id="OGL88384.1"/>
    </source>
</evidence>
<keyword evidence="3 6" id="KW-0489">Methyltransferase</keyword>
<name>A0A1F7VEF3_9BACT</name>
<reference evidence="7 8" key="1">
    <citation type="journal article" date="2016" name="Nat. Commun.">
        <title>Thousands of microbial genomes shed light on interconnected biogeochemical processes in an aquifer system.</title>
        <authorList>
            <person name="Anantharaman K."/>
            <person name="Brown C.T."/>
            <person name="Hug L.A."/>
            <person name="Sharon I."/>
            <person name="Castelle C.J."/>
            <person name="Probst A.J."/>
            <person name="Thomas B.C."/>
            <person name="Singh A."/>
            <person name="Wilkins M.J."/>
            <person name="Karaoz U."/>
            <person name="Brodie E.L."/>
            <person name="Williams K.H."/>
            <person name="Hubbard S.S."/>
            <person name="Banfield J.F."/>
        </authorList>
    </citation>
    <scope>NUCLEOTIDE SEQUENCE [LARGE SCALE GENOMIC DNA]</scope>
</reference>
<keyword evidence="4 6" id="KW-0808">Transferase</keyword>
<keyword evidence="2 6" id="KW-0698">rRNA processing</keyword>
<comment type="similarity">
    <text evidence="1 6">Belongs to the methyltransferase superfamily. RsmH family.</text>
</comment>
<evidence type="ECO:0000256" key="4">
    <source>
        <dbReference type="ARBA" id="ARBA00022679"/>
    </source>
</evidence>
<evidence type="ECO:0000256" key="5">
    <source>
        <dbReference type="ARBA" id="ARBA00022691"/>
    </source>
</evidence>
<feature type="binding site" evidence="6">
    <location>
        <position position="52"/>
    </location>
    <ligand>
        <name>S-adenosyl-L-methionine</name>
        <dbReference type="ChEBI" id="CHEBI:59789"/>
    </ligand>
</feature>
<dbReference type="InterPro" id="IPR002903">
    <property type="entry name" value="RsmH"/>
</dbReference>
<proteinExistence type="inferred from homology"/>
<accession>A0A1F7VEF3</accession>
<feature type="binding site" evidence="6">
    <location>
        <position position="100"/>
    </location>
    <ligand>
        <name>S-adenosyl-L-methionine</name>
        <dbReference type="ChEBI" id="CHEBI:59789"/>
    </ligand>
</feature>
<dbReference type="Pfam" id="PF01795">
    <property type="entry name" value="Methyltransf_5"/>
    <property type="match status" value="1"/>
</dbReference>
<sequence length="307" mass="33819">MSNHIPVMLAEAIEYLNLKPRMNVIDGTLGGGGHAEAILEKISPGGKLLGIDLDDEAIARAKERLSRFGNRVILAQGNFRELAALRQNYFPYPVFAALLDLGLSSDQLDNPRRGFSFLTEGPLDMRLRGRGDASTISAREVVNTAPEADLARIFRQYGEDRFANAIAHTLAVARERKPIETTQALASLIVSAVPPHARRVSRVHPATRIFQALRIAVNQELGSLEETLPVAAGLLEPQGRFVVISFHSLEDRIVKHGFNALARKKLVRIITKSPRVPLLEEVMRNPRARSAKLRAAERAAGKIDLIQ</sequence>
<dbReference type="NCBIfam" id="TIGR00006">
    <property type="entry name" value="16S rRNA (cytosine(1402)-N(4))-methyltransferase RsmH"/>
    <property type="match status" value="1"/>
</dbReference>
<evidence type="ECO:0000256" key="3">
    <source>
        <dbReference type="ARBA" id="ARBA00022603"/>
    </source>
</evidence>
<evidence type="ECO:0000256" key="2">
    <source>
        <dbReference type="ARBA" id="ARBA00022552"/>
    </source>
</evidence>
<dbReference type="EMBL" id="MGER01000034">
    <property type="protein sequence ID" value="OGL88384.1"/>
    <property type="molecule type" value="Genomic_DNA"/>
</dbReference>
<dbReference type="Gene3D" id="3.40.50.150">
    <property type="entry name" value="Vaccinia Virus protein VP39"/>
    <property type="match status" value="1"/>
</dbReference>
<comment type="function">
    <text evidence="6">Specifically methylates the N4 position of cytidine in position 1402 (C1402) of 16S rRNA.</text>
</comment>
<gene>
    <name evidence="6" type="primary">rsmH</name>
    <name evidence="7" type="ORF">A3I42_00820</name>
</gene>
<feature type="binding site" evidence="6">
    <location>
        <position position="107"/>
    </location>
    <ligand>
        <name>S-adenosyl-L-methionine</name>
        <dbReference type="ChEBI" id="CHEBI:59789"/>
    </ligand>
</feature>